<protein>
    <submittedName>
        <fullName evidence="1">Uncharacterized protein</fullName>
    </submittedName>
</protein>
<reference evidence="1" key="1">
    <citation type="submission" date="2023-05" db="EMBL/GenBank/DDBJ databases">
        <authorList>
            <consortium name="ELIXIR-Norway"/>
        </authorList>
    </citation>
    <scope>NUCLEOTIDE SEQUENCE</scope>
</reference>
<reference evidence="1" key="2">
    <citation type="submission" date="2025-03" db="EMBL/GenBank/DDBJ databases">
        <authorList>
            <consortium name="ELIXIR-Norway"/>
            <consortium name="Elixir Norway"/>
        </authorList>
    </citation>
    <scope>NUCLEOTIDE SEQUENCE</scope>
</reference>
<organism evidence="1 2">
    <name type="scientific">Rangifer tarandus platyrhynchus</name>
    <name type="common">Svalbard reindeer</name>
    <dbReference type="NCBI Taxonomy" id="3082113"/>
    <lineage>
        <taxon>Eukaryota</taxon>
        <taxon>Metazoa</taxon>
        <taxon>Chordata</taxon>
        <taxon>Craniata</taxon>
        <taxon>Vertebrata</taxon>
        <taxon>Euteleostomi</taxon>
        <taxon>Mammalia</taxon>
        <taxon>Eutheria</taxon>
        <taxon>Laurasiatheria</taxon>
        <taxon>Artiodactyla</taxon>
        <taxon>Ruminantia</taxon>
        <taxon>Pecora</taxon>
        <taxon>Cervidae</taxon>
        <taxon>Odocoileinae</taxon>
        <taxon>Rangifer</taxon>
    </lineage>
</organism>
<name>A0AC59Y9D8_RANTA</name>
<evidence type="ECO:0000313" key="2">
    <source>
        <dbReference type="Proteomes" id="UP001162501"/>
    </source>
</evidence>
<gene>
    <name evidence="1" type="ORF">MRATA1EN22A_LOCUS3431</name>
</gene>
<proteinExistence type="predicted"/>
<dbReference type="Proteomes" id="UP001162501">
    <property type="component" value="Chromosome 11"/>
</dbReference>
<sequence length="164" mass="17529">MEQRPSSALQHPRSVAAAHKPPRRRGAAPTSGPTPRPPRSEERAPPSPRSPGHGPALPPPGPNRTAGGAARALPARPAGARLGSRPAQPPPSHRPVPASRLTGSRLDRVRRPYPAPVPSSSRSNRLTPPARPRDDLTRTPPLRADVKARHRPPAPFIERDEAAR</sequence>
<evidence type="ECO:0000313" key="1">
    <source>
        <dbReference type="EMBL" id="CAM9502850.1"/>
    </source>
</evidence>
<dbReference type="EMBL" id="OX596095">
    <property type="protein sequence ID" value="CAM9502850.1"/>
    <property type="molecule type" value="Genomic_DNA"/>
</dbReference>
<accession>A0AC59Y9D8</accession>